<proteinExistence type="predicted"/>
<dbReference type="AlphaFoldDB" id="A0A6J7S7C3"/>
<organism evidence="2">
    <name type="scientific">freshwater metagenome</name>
    <dbReference type="NCBI Taxonomy" id="449393"/>
    <lineage>
        <taxon>unclassified sequences</taxon>
        <taxon>metagenomes</taxon>
        <taxon>ecological metagenomes</taxon>
    </lineage>
</organism>
<accession>A0A6J7S7C3</accession>
<name>A0A6J7S7C3_9ZZZZ</name>
<sequence>MGSKVDAYTTDLGYAVRLVGTYDNSQFRPKTKG</sequence>
<reference evidence="2" key="1">
    <citation type="submission" date="2020-05" db="EMBL/GenBank/DDBJ databases">
        <authorList>
            <person name="Chiriac C."/>
            <person name="Salcher M."/>
            <person name="Ghai R."/>
            <person name="Kavagutti S V."/>
        </authorList>
    </citation>
    <scope>NUCLEOTIDE SEQUENCE</scope>
</reference>
<evidence type="ECO:0000313" key="1">
    <source>
        <dbReference type="EMBL" id="CAB4347646.1"/>
    </source>
</evidence>
<protein>
    <submittedName>
        <fullName evidence="2">Unannotated protein</fullName>
    </submittedName>
</protein>
<gene>
    <name evidence="1" type="ORF">UFOPK3522_01778</name>
    <name evidence="2" type="ORF">UFOPK4175_00932</name>
</gene>
<dbReference type="EMBL" id="CAESAO010000247">
    <property type="protein sequence ID" value="CAB4347646.1"/>
    <property type="molecule type" value="Genomic_DNA"/>
</dbReference>
<evidence type="ECO:0000313" key="2">
    <source>
        <dbReference type="EMBL" id="CAB5036418.1"/>
    </source>
</evidence>
<dbReference type="EMBL" id="CAFBPX010000170">
    <property type="protein sequence ID" value="CAB5036418.1"/>
    <property type="molecule type" value="Genomic_DNA"/>
</dbReference>